<dbReference type="Proteomes" id="UP001500483">
    <property type="component" value="Unassembled WGS sequence"/>
</dbReference>
<dbReference type="RefSeq" id="WP_425565810.1">
    <property type="nucleotide sequence ID" value="NZ_BAAAYK010000040.1"/>
</dbReference>
<protein>
    <submittedName>
        <fullName evidence="1">Uncharacterized protein</fullName>
    </submittedName>
</protein>
<sequence>MLAELPPAEALRRWMDLFGDWVATKNGMLGTLLTMIESGEIAHARPTPT</sequence>
<comment type="caution">
    <text evidence="1">The sequence shown here is derived from an EMBL/GenBank/DDBJ whole genome shotgun (WGS) entry which is preliminary data.</text>
</comment>
<accession>A0ABP6S353</accession>
<name>A0ABP6S353_9PSEU</name>
<proteinExistence type="predicted"/>
<dbReference type="EMBL" id="BAAAYK010000040">
    <property type="protein sequence ID" value="GAA3366463.1"/>
    <property type="molecule type" value="Genomic_DNA"/>
</dbReference>
<reference evidence="2" key="1">
    <citation type="journal article" date="2019" name="Int. J. Syst. Evol. Microbiol.">
        <title>The Global Catalogue of Microorganisms (GCM) 10K type strain sequencing project: providing services to taxonomists for standard genome sequencing and annotation.</title>
        <authorList>
            <consortium name="The Broad Institute Genomics Platform"/>
            <consortium name="The Broad Institute Genome Sequencing Center for Infectious Disease"/>
            <person name="Wu L."/>
            <person name="Ma J."/>
        </authorList>
    </citation>
    <scope>NUCLEOTIDE SEQUENCE [LARGE SCALE GENOMIC DNA]</scope>
    <source>
        <strain evidence="2">JCM 9687</strain>
    </source>
</reference>
<gene>
    <name evidence="1" type="ORF">GCM10020366_70200</name>
</gene>
<evidence type="ECO:0000313" key="1">
    <source>
        <dbReference type="EMBL" id="GAA3366463.1"/>
    </source>
</evidence>
<evidence type="ECO:0000313" key="2">
    <source>
        <dbReference type="Proteomes" id="UP001500483"/>
    </source>
</evidence>
<keyword evidence="2" id="KW-1185">Reference proteome</keyword>
<organism evidence="1 2">
    <name type="scientific">Saccharopolyspora gregorii</name>
    <dbReference type="NCBI Taxonomy" id="33914"/>
    <lineage>
        <taxon>Bacteria</taxon>
        <taxon>Bacillati</taxon>
        <taxon>Actinomycetota</taxon>
        <taxon>Actinomycetes</taxon>
        <taxon>Pseudonocardiales</taxon>
        <taxon>Pseudonocardiaceae</taxon>
        <taxon>Saccharopolyspora</taxon>
    </lineage>
</organism>